<reference evidence="1" key="1">
    <citation type="submission" date="2022-08" db="EMBL/GenBank/DDBJ databases">
        <authorList>
            <person name="Gutierrez-Valencia J."/>
        </authorList>
    </citation>
    <scope>NUCLEOTIDE SEQUENCE</scope>
</reference>
<evidence type="ECO:0000313" key="1">
    <source>
        <dbReference type="EMBL" id="CAI0440716.1"/>
    </source>
</evidence>
<name>A0AAV0M344_9ROSI</name>
<gene>
    <name evidence="1" type="ORF">LITE_LOCUS26612</name>
</gene>
<dbReference type="AlphaFoldDB" id="A0AAV0M344"/>
<comment type="caution">
    <text evidence="1">The sequence shown here is derived from an EMBL/GenBank/DDBJ whole genome shotgun (WGS) entry which is preliminary data.</text>
</comment>
<evidence type="ECO:0000313" key="2">
    <source>
        <dbReference type="Proteomes" id="UP001154282"/>
    </source>
</evidence>
<protein>
    <submittedName>
        <fullName evidence="1">Uncharacterized protein</fullName>
    </submittedName>
</protein>
<dbReference type="Proteomes" id="UP001154282">
    <property type="component" value="Unassembled WGS sequence"/>
</dbReference>
<sequence length="45" mass="5139">MSPFYLQSFCRAGGKLTTRLLQISSFISKWEPYSSLISNWAPIGR</sequence>
<organism evidence="1 2">
    <name type="scientific">Linum tenue</name>
    <dbReference type="NCBI Taxonomy" id="586396"/>
    <lineage>
        <taxon>Eukaryota</taxon>
        <taxon>Viridiplantae</taxon>
        <taxon>Streptophyta</taxon>
        <taxon>Embryophyta</taxon>
        <taxon>Tracheophyta</taxon>
        <taxon>Spermatophyta</taxon>
        <taxon>Magnoliopsida</taxon>
        <taxon>eudicotyledons</taxon>
        <taxon>Gunneridae</taxon>
        <taxon>Pentapetalae</taxon>
        <taxon>rosids</taxon>
        <taxon>fabids</taxon>
        <taxon>Malpighiales</taxon>
        <taxon>Linaceae</taxon>
        <taxon>Linum</taxon>
    </lineage>
</organism>
<proteinExistence type="predicted"/>
<accession>A0AAV0M344</accession>
<keyword evidence="2" id="KW-1185">Reference proteome</keyword>
<dbReference type="EMBL" id="CAMGYJ010000007">
    <property type="protein sequence ID" value="CAI0440716.1"/>
    <property type="molecule type" value="Genomic_DNA"/>
</dbReference>